<reference evidence="1 4" key="2">
    <citation type="journal article" date="2017" name="Genome Announc.">
        <title>Twelve Complete Reference Genomes of Clinical Isolates in the Capnocytophaga Genus.</title>
        <authorList>
            <person name="Villarma A."/>
            <person name="Gulvik C.A."/>
            <person name="Rowe L.A."/>
            <person name="Sheth M."/>
            <person name="Juieng P."/>
            <person name="Nicholson A.C."/>
            <person name="Loparev V.N."/>
            <person name="McQuiston J.R."/>
        </authorList>
    </citation>
    <scope>NUCLEOTIDE SEQUENCE [LARGE SCALE GENOMIC DNA]</scope>
    <source>
        <strain evidence="1 4">G7591</strain>
    </source>
</reference>
<protein>
    <recommendedName>
        <fullName evidence="5">Roadblock/LAMTOR2 domain-containing protein</fullName>
    </recommendedName>
</protein>
<keyword evidence="3" id="KW-1185">Reference proteome</keyword>
<dbReference type="Proteomes" id="UP000242855">
    <property type="component" value="Chromosome"/>
</dbReference>
<dbReference type="RefSeq" id="WP_018279345.1">
    <property type="nucleotide sequence ID" value="NZ_BOQH01000002.1"/>
</dbReference>
<dbReference type="KEGG" id="ccyn:CGC48_07705"/>
<reference evidence="2 3" key="1">
    <citation type="submission" date="2015-01" db="EMBL/GenBank/DDBJ databases">
        <authorList>
            <person name="MANFREDI Pablo"/>
        </authorList>
    </citation>
    <scope>NUCLEOTIDE SEQUENCE [LARGE SCALE GENOMIC DNA]</scope>
    <source>
        <strain evidence="2 3">Ccyn2B</strain>
    </source>
</reference>
<dbReference type="AlphaFoldDB" id="A0A0B7H1G1"/>
<dbReference type="GeneID" id="96781680"/>
<dbReference type="Proteomes" id="UP000038055">
    <property type="component" value="Unassembled WGS sequence"/>
</dbReference>
<gene>
    <name evidence="2" type="ORF">CCYN2B_10064</name>
    <name evidence="1" type="ORF">CGC48_07705</name>
</gene>
<sequence length="138" mass="15401">MNALELQKMLNDHCQEMKDNMPGFLFYGILSSSDGTTLSKAQANDNPLADNIESGSAFHLTILNQVKMVVDSNAEANLEIDDIIIETNKIVFIIMVSALGKFFSVTALEREHSNLGITRALLYRCKAEFGTMLDDYFE</sequence>
<proteinExistence type="predicted"/>
<dbReference type="EMBL" id="CDOD01000001">
    <property type="protein sequence ID" value="CEN32409.1"/>
    <property type="molecule type" value="Genomic_DNA"/>
</dbReference>
<dbReference type="eggNOG" id="ENOG5030SBY">
    <property type="taxonomic scope" value="Bacteria"/>
</dbReference>
<name>A0A0B7H1G1_9FLAO</name>
<evidence type="ECO:0000313" key="1">
    <source>
        <dbReference type="EMBL" id="ATA68525.1"/>
    </source>
</evidence>
<evidence type="ECO:0000313" key="3">
    <source>
        <dbReference type="Proteomes" id="UP000038055"/>
    </source>
</evidence>
<organism evidence="2 3">
    <name type="scientific">Capnocytophaga cynodegmi</name>
    <dbReference type="NCBI Taxonomy" id="28189"/>
    <lineage>
        <taxon>Bacteria</taxon>
        <taxon>Pseudomonadati</taxon>
        <taxon>Bacteroidota</taxon>
        <taxon>Flavobacteriia</taxon>
        <taxon>Flavobacteriales</taxon>
        <taxon>Flavobacteriaceae</taxon>
        <taxon>Capnocytophaga</taxon>
    </lineage>
</organism>
<dbReference type="STRING" id="28189.CCYN74_10008"/>
<evidence type="ECO:0000313" key="2">
    <source>
        <dbReference type="EMBL" id="CEN32409.1"/>
    </source>
</evidence>
<accession>A0A0B7H1G1</accession>
<evidence type="ECO:0000313" key="4">
    <source>
        <dbReference type="Proteomes" id="UP000242855"/>
    </source>
</evidence>
<evidence type="ECO:0008006" key="5">
    <source>
        <dbReference type="Google" id="ProtNLM"/>
    </source>
</evidence>
<dbReference type="EMBL" id="CP022378">
    <property type="protein sequence ID" value="ATA68525.1"/>
    <property type="molecule type" value="Genomic_DNA"/>
</dbReference>